<feature type="domain" description="Prephenate dehydratase" evidence="8">
    <location>
        <begin position="2"/>
        <end position="179"/>
    </location>
</feature>
<sequence length="274" mass="31079">MRVAFQGEQGAYSEEAIYSHFGEKDVETTPCKTIREVFNLAEVGDVDYGVVPIENSIEGSIYETYDLLLTTSARVVGEIILRIVHCLVALPGVSIRDIRRIYSHPQALAQCRGFITSLGVDAITTYDTAGSVRMIKERQLRDSAAIASERAARIYGMDILAKEIEDYGRNYTRFLIISRYEAKRTDKMKTSIIFSLPHVPGSLYNALGEFAKRGINLTKIESRPTRQRPWEYYFFLDFEGNHEDEPYKEALRELAKRAIFLKVLGSYPRAASIP</sequence>
<keyword evidence="5" id="KW-0584">Phenylalanine biosynthesis</keyword>
<dbReference type="SUPFAM" id="SSF53850">
    <property type="entry name" value="Periplasmic binding protein-like II"/>
    <property type="match status" value="1"/>
</dbReference>
<dbReference type="FunFam" id="3.40.190.10:FF:000031">
    <property type="entry name" value="Arogenate dehydratase"/>
    <property type="match status" value="1"/>
</dbReference>
<dbReference type="InterPro" id="IPR018528">
    <property type="entry name" value="Preph_deHydtase_CS"/>
</dbReference>
<dbReference type="GO" id="GO:0005737">
    <property type="term" value="C:cytoplasm"/>
    <property type="evidence" value="ECO:0007669"/>
    <property type="project" value="TreeGrafter"/>
</dbReference>
<accession>A0A832ZW21</accession>
<gene>
    <name evidence="10" type="primary">pheA</name>
    <name evidence="10" type="ORF">EYH45_05150</name>
</gene>
<protein>
    <recommendedName>
        <fullName evidence="2">prephenate dehydratase</fullName>
        <ecNumber evidence="2">4.2.1.51</ecNumber>
    </recommendedName>
</protein>
<dbReference type="PROSITE" id="PS00857">
    <property type="entry name" value="PREPHENATE_DEHYDR_1"/>
    <property type="match status" value="1"/>
</dbReference>
<evidence type="ECO:0000313" key="10">
    <source>
        <dbReference type="EMBL" id="HIQ29933.1"/>
    </source>
</evidence>
<dbReference type="SUPFAM" id="SSF55021">
    <property type="entry name" value="ACT-like"/>
    <property type="match status" value="1"/>
</dbReference>
<dbReference type="InterPro" id="IPR001086">
    <property type="entry name" value="Preph_deHydtase"/>
</dbReference>
<feature type="domain" description="ACT" evidence="9">
    <location>
        <begin position="191"/>
        <end position="268"/>
    </location>
</feature>
<evidence type="ECO:0000256" key="5">
    <source>
        <dbReference type="ARBA" id="ARBA00023222"/>
    </source>
</evidence>
<evidence type="ECO:0000256" key="1">
    <source>
        <dbReference type="ARBA" id="ARBA00004741"/>
    </source>
</evidence>
<dbReference type="Pfam" id="PF01842">
    <property type="entry name" value="ACT"/>
    <property type="match status" value="1"/>
</dbReference>
<dbReference type="NCBIfam" id="NF008865">
    <property type="entry name" value="PRK11898.1"/>
    <property type="match status" value="1"/>
</dbReference>
<reference evidence="10" key="1">
    <citation type="journal article" date="2020" name="ISME J.">
        <title>Gammaproteobacteria mediating utilization of methyl-, sulfur- and petroleum organic compounds in deep ocean hydrothermal plumes.</title>
        <authorList>
            <person name="Zhou Z."/>
            <person name="Liu Y."/>
            <person name="Pan J."/>
            <person name="Cron B.R."/>
            <person name="Toner B.M."/>
            <person name="Anantharaman K."/>
            <person name="Breier J.A."/>
            <person name="Dick G.J."/>
            <person name="Li M."/>
        </authorList>
    </citation>
    <scope>NUCLEOTIDE SEQUENCE</scope>
    <source>
        <strain evidence="10">SZUA-1515</strain>
    </source>
</reference>
<evidence type="ECO:0000256" key="7">
    <source>
        <dbReference type="ARBA" id="ARBA00047848"/>
    </source>
</evidence>
<evidence type="ECO:0000259" key="8">
    <source>
        <dbReference type="PROSITE" id="PS51171"/>
    </source>
</evidence>
<dbReference type="GO" id="GO:0004664">
    <property type="term" value="F:prephenate dehydratase activity"/>
    <property type="evidence" value="ECO:0007669"/>
    <property type="project" value="UniProtKB-EC"/>
</dbReference>
<dbReference type="InterPro" id="IPR045865">
    <property type="entry name" value="ACT-like_dom_sf"/>
</dbReference>
<evidence type="ECO:0000256" key="2">
    <source>
        <dbReference type="ARBA" id="ARBA00013147"/>
    </source>
</evidence>
<dbReference type="PROSITE" id="PS00858">
    <property type="entry name" value="PREPHENATE_DEHYDR_2"/>
    <property type="match status" value="1"/>
</dbReference>
<evidence type="ECO:0000259" key="9">
    <source>
        <dbReference type="PROSITE" id="PS51671"/>
    </source>
</evidence>
<dbReference type="Gene3D" id="3.40.190.10">
    <property type="entry name" value="Periplasmic binding protein-like II"/>
    <property type="match status" value="2"/>
</dbReference>
<name>A0A832ZW21_CALS0</name>
<keyword evidence="4" id="KW-0057">Aromatic amino acid biosynthesis</keyword>
<dbReference type="AlphaFoldDB" id="A0A832ZW21"/>
<dbReference type="PROSITE" id="PS51671">
    <property type="entry name" value="ACT"/>
    <property type="match status" value="1"/>
</dbReference>
<dbReference type="Proteomes" id="UP000608579">
    <property type="component" value="Unassembled WGS sequence"/>
</dbReference>
<evidence type="ECO:0000256" key="6">
    <source>
        <dbReference type="ARBA" id="ARBA00023239"/>
    </source>
</evidence>
<dbReference type="CDD" id="cd04905">
    <property type="entry name" value="ACT_CM-PDT"/>
    <property type="match status" value="1"/>
</dbReference>
<keyword evidence="3" id="KW-0028">Amino-acid biosynthesis</keyword>
<dbReference type="GO" id="GO:0009094">
    <property type="term" value="P:L-phenylalanine biosynthetic process"/>
    <property type="evidence" value="ECO:0007669"/>
    <property type="project" value="UniProtKB-KW"/>
</dbReference>
<keyword evidence="6 10" id="KW-0456">Lyase</keyword>
<dbReference type="EC" id="4.2.1.51" evidence="2"/>
<comment type="pathway">
    <text evidence="1">Amino-acid biosynthesis; L-phenylalanine biosynthesis; phenylpyruvate from prephenate: step 1/1.</text>
</comment>
<proteinExistence type="predicted"/>
<dbReference type="Pfam" id="PF00800">
    <property type="entry name" value="PDT"/>
    <property type="match status" value="1"/>
</dbReference>
<comment type="caution">
    <text evidence="10">The sequence shown here is derived from an EMBL/GenBank/DDBJ whole genome shotgun (WGS) entry which is preliminary data.</text>
</comment>
<evidence type="ECO:0000313" key="11">
    <source>
        <dbReference type="Proteomes" id="UP000608579"/>
    </source>
</evidence>
<comment type="catalytic activity">
    <reaction evidence="7">
        <text>prephenate + H(+) = 3-phenylpyruvate + CO2 + H2O</text>
        <dbReference type="Rhea" id="RHEA:21648"/>
        <dbReference type="ChEBI" id="CHEBI:15377"/>
        <dbReference type="ChEBI" id="CHEBI:15378"/>
        <dbReference type="ChEBI" id="CHEBI:16526"/>
        <dbReference type="ChEBI" id="CHEBI:18005"/>
        <dbReference type="ChEBI" id="CHEBI:29934"/>
        <dbReference type="EC" id="4.2.1.51"/>
    </reaction>
</comment>
<evidence type="ECO:0000256" key="3">
    <source>
        <dbReference type="ARBA" id="ARBA00022605"/>
    </source>
</evidence>
<organism evidence="10 11">
    <name type="scientific">Caldiarchaeum subterraneum</name>
    <dbReference type="NCBI Taxonomy" id="311458"/>
    <lineage>
        <taxon>Archaea</taxon>
        <taxon>Nitrososphaerota</taxon>
        <taxon>Candidatus Caldarchaeales</taxon>
        <taxon>Candidatus Caldarchaeaceae</taxon>
        <taxon>Candidatus Caldarchaeum</taxon>
    </lineage>
</organism>
<dbReference type="FunFam" id="3.30.70.260:FF:000012">
    <property type="entry name" value="Prephenate dehydratase"/>
    <property type="match status" value="1"/>
</dbReference>
<evidence type="ECO:0000256" key="4">
    <source>
        <dbReference type="ARBA" id="ARBA00023141"/>
    </source>
</evidence>
<dbReference type="PANTHER" id="PTHR21022:SF19">
    <property type="entry name" value="PREPHENATE DEHYDRATASE-RELATED"/>
    <property type="match status" value="1"/>
</dbReference>
<dbReference type="CDD" id="cd13631">
    <property type="entry name" value="PBP2_Ct-PDT_like"/>
    <property type="match status" value="1"/>
</dbReference>
<dbReference type="PROSITE" id="PS51171">
    <property type="entry name" value="PREPHENATE_DEHYDR_3"/>
    <property type="match status" value="1"/>
</dbReference>
<dbReference type="Gene3D" id="3.30.70.260">
    <property type="match status" value="1"/>
</dbReference>
<dbReference type="EMBL" id="DQVM01000099">
    <property type="protein sequence ID" value="HIQ29933.1"/>
    <property type="molecule type" value="Genomic_DNA"/>
</dbReference>
<dbReference type="InterPro" id="IPR002912">
    <property type="entry name" value="ACT_dom"/>
</dbReference>
<dbReference type="PANTHER" id="PTHR21022">
    <property type="entry name" value="PREPHENATE DEHYDRATASE P PROTEIN"/>
    <property type="match status" value="1"/>
</dbReference>